<dbReference type="EMBL" id="WKJD01000019">
    <property type="protein sequence ID" value="MRX44839.1"/>
    <property type="molecule type" value="Genomic_DNA"/>
</dbReference>
<feature type="transmembrane region" description="Helical" evidence="8">
    <location>
        <begin position="92"/>
        <end position="113"/>
    </location>
</feature>
<comment type="caution">
    <text evidence="11">The sequence shown here is derived from an EMBL/GenBank/DDBJ whole genome shotgun (WGS) entry which is preliminary data.</text>
</comment>
<dbReference type="PROSITE" id="PS50263">
    <property type="entry name" value="CN_HYDROLASE"/>
    <property type="match status" value="1"/>
</dbReference>
<keyword evidence="5 8" id="KW-1133">Transmembrane helix</keyword>
<dbReference type="GO" id="GO:0016410">
    <property type="term" value="F:N-acyltransferase activity"/>
    <property type="evidence" value="ECO:0007669"/>
    <property type="project" value="UniProtKB-UniRule"/>
</dbReference>
<keyword evidence="6 8" id="KW-0472">Membrane</keyword>
<evidence type="ECO:0000256" key="2">
    <source>
        <dbReference type="ARBA" id="ARBA00022475"/>
    </source>
</evidence>
<sequence>MSADPAATAAHERSAEGRATVASGGVRGTDAAAHADPGTRPILPLWAALIVSALGGFVYDLGFPGASVWPLAFVGISMALVPLIGRSLLSSFHVGLAFGLAFYLSHVSWTSLYLGPIPWLALSILESLFVAGGAVLITLAYRWVPLAGRSRWLRLIALPALVAGLWVLRETVTGTFPYGGFPWGRAALSQSESPFAPVVSWIGSSGLGFVMVALTAGVIEWVRARGWRDLRSAVPVVVLVAIAVAVPAFPTIPVGDLRVASVQGNGPAGYFDEREQGDILRSQLEATEPVLGDDVDVLLWPEGGSDIDPTRSPSVARIFDRLSEDLDAPVVLNTVTVDGEEGDERFYNTSLLWEAGEGAVDRFAKRNPVPFGEYIPDRWFYDALVPELTGLIQRGYSPGAEPPVFDLGDAVTGLAICFDVIYDDLMWEGARDGAELYMLQTNNADFRGTDENQQQLAIARLRAIETGRSVVNISTVGTSQVIDPAGRTIDALPAYEAGAMVTDVELRTGLTPSVVLGGIVPLVLALGSLAGLAWAGIAVQRNARRRTRSDAGRAGALDS</sequence>
<protein>
    <recommendedName>
        <fullName evidence="8">Apolipoprotein N-acyltransferase</fullName>
        <shortName evidence="8">ALP N-acyltransferase</shortName>
        <ecNumber evidence="8">2.3.1.269</ecNumber>
    </recommendedName>
</protein>
<evidence type="ECO:0000256" key="4">
    <source>
        <dbReference type="ARBA" id="ARBA00022692"/>
    </source>
</evidence>
<evidence type="ECO:0000256" key="8">
    <source>
        <dbReference type="HAMAP-Rule" id="MF_01148"/>
    </source>
</evidence>
<dbReference type="RefSeq" id="WP_154347441.1">
    <property type="nucleotide sequence ID" value="NZ_WKJD01000019.1"/>
</dbReference>
<evidence type="ECO:0000313" key="11">
    <source>
        <dbReference type="EMBL" id="MRX44839.1"/>
    </source>
</evidence>
<dbReference type="PANTHER" id="PTHR38686">
    <property type="entry name" value="APOLIPOPROTEIN N-ACYLTRANSFERASE"/>
    <property type="match status" value="1"/>
</dbReference>
<keyword evidence="7 8" id="KW-0012">Acyltransferase</keyword>
<feature type="transmembrane region" description="Helical" evidence="8">
    <location>
        <begin position="43"/>
        <end position="62"/>
    </location>
</feature>
<keyword evidence="12" id="KW-1185">Reference proteome</keyword>
<dbReference type="InterPro" id="IPR036526">
    <property type="entry name" value="C-N_Hydrolase_sf"/>
</dbReference>
<dbReference type="InterPro" id="IPR004563">
    <property type="entry name" value="Apolipo_AcylTrfase"/>
</dbReference>
<comment type="subcellular location">
    <subcellularLocation>
        <location evidence="1 8">Cell membrane</location>
        <topology evidence="1 8">Multi-pass membrane protein</topology>
    </subcellularLocation>
</comment>
<dbReference type="SUPFAM" id="SSF56317">
    <property type="entry name" value="Carbon-nitrogen hydrolase"/>
    <property type="match status" value="1"/>
</dbReference>
<evidence type="ECO:0000256" key="1">
    <source>
        <dbReference type="ARBA" id="ARBA00004651"/>
    </source>
</evidence>
<reference evidence="11 12" key="1">
    <citation type="submission" date="2019-11" db="EMBL/GenBank/DDBJ databases">
        <title>Agromyces kandeliae sp. nov., isolated from mangrove soil.</title>
        <authorList>
            <person name="Wang R."/>
        </authorList>
    </citation>
    <scope>NUCLEOTIDE SEQUENCE [LARGE SCALE GENOMIC DNA]</scope>
    <source>
        <strain evidence="11 12">Q22</strain>
    </source>
</reference>
<evidence type="ECO:0000256" key="3">
    <source>
        <dbReference type="ARBA" id="ARBA00022679"/>
    </source>
</evidence>
<evidence type="ECO:0000259" key="10">
    <source>
        <dbReference type="PROSITE" id="PS50263"/>
    </source>
</evidence>
<evidence type="ECO:0000256" key="6">
    <source>
        <dbReference type="ARBA" id="ARBA00023136"/>
    </source>
</evidence>
<name>A0A6L5R4E8_9MICO</name>
<feature type="transmembrane region" description="Helical" evidence="8">
    <location>
        <begin position="233"/>
        <end position="252"/>
    </location>
</feature>
<feature type="transmembrane region" description="Helical" evidence="8">
    <location>
        <begin position="68"/>
        <end position="85"/>
    </location>
</feature>
<feature type="domain" description="CN hydrolase" evidence="10">
    <location>
        <begin position="257"/>
        <end position="506"/>
    </location>
</feature>
<dbReference type="CDD" id="cd07571">
    <property type="entry name" value="ALP_N-acyl_transferase"/>
    <property type="match status" value="1"/>
</dbReference>
<dbReference type="InterPro" id="IPR003010">
    <property type="entry name" value="C-N_Hydrolase"/>
</dbReference>
<dbReference type="Pfam" id="PF00795">
    <property type="entry name" value="CN_hydrolase"/>
    <property type="match status" value="1"/>
</dbReference>
<accession>A0A6L5R4E8</accession>
<dbReference type="Proteomes" id="UP000476511">
    <property type="component" value="Unassembled WGS sequence"/>
</dbReference>
<dbReference type="UniPathway" id="UPA00666"/>
<feature type="transmembrane region" description="Helical" evidence="8">
    <location>
        <begin position="152"/>
        <end position="168"/>
    </location>
</feature>
<comment type="catalytic activity">
    <reaction evidence="8">
        <text>N-terminal S-1,2-diacyl-sn-glyceryl-L-cysteinyl-[lipoprotein] + a glycerophospholipid = N-acyl-S-1,2-diacyl-sn-glyceryl-L-cysteinyl-[lipoprotein] + a 2-acyl-sn-glycero-3-phospholipid + H(+)</text>
        <dbReference type="Rhea" id="RHEA:48228"/>
        <dbReference type="Rhea" id="RHEA-COMP:14681"/>
        <dbReference type="Rhea" id="RHEA-COMP:14684"/>
        <dbReference type="ChEBI" id="CHEBI:15378"/>
        <dbReference type="ChEBI" id="CHEBI:136912"/>
        <dbReference type="ChEBI" id="CHEBI:140656"/>
        <dbReference type="ChEBI" id="CHEBI:140657"/>
        <dbReference type="ChEBI" id="CHEBI:140660"/>
        <dbReference type="EC" id="2.3.1.269"/>
    </reaction>
</comment>
<feature type="transmembrane region" description="Helical" evidence="8">
    <location>
        <begin position="198"/>
        <end position="221"/>
    </location>
</feature>
<dbReference type="GO" id="GO:0005886">
    <property type="term" value="C:plasma membrane"/>
    <property type="evidence" value="ECO:0007669"/>
    <property type="project" value="UniProtKB-SubCell"/>
</dbReference>
<feature type="transmembrane region" description="Helical" evidence="8">
    <location>
        <begin position="514"/>
        <end position="539"/>
    </location>
</feature>
<comment type="similarity">
    <text evidence="8">Belongs to the CN hydrolase family. Apolipoprotein N-acyltransferase subfamily.</text>
</comment>
<evidence type="ECO:0000256" key="7">
    <source>
        <dbReference type="ARBA" id="ARBA00023315"/>
    </source>
</evidence>
<comment type="pathway">
    <text evidence="8">Protein modification; lipoprotein biosynthesis (N-acyl transfer).</text>
</comment>
<keyword evidence="2 8" id="KW-1003">Cell membrane</keyword>
<dbReference type="GO" id="GO:0042158">
    <property type="term" value="P:lipoprotein biosynthetic process"/>
    <property type="evidence" value="ECO:0007669"/>
    <property type="project" value="UniProtKB-UniRule"/>
</dbReference>
<evidence type="ECO:0000313" key="12">
    <source>
        <dbReference type="Proteomes" id="UP000476511"/>
    </source>
</evidence>
<feature type="region of interest" description="Disordered" evidence="9">
    <location>
        <begin position="1"/>
        <end position="22"/>
    </location>
</feature>
<evidence type="ECO:0000256" key="5">
    <source>
        <dbReference type="ARBA" id="ARBA00022989"/>
    </source>
</evidence>
<organism evidence="11 12">
    <name type="scientific">Agromyces kandeliae</name>
    <dbReference type="NCBI Taxonomy" id="2666141"/>
    <lineage>
        <taxon>Bacteria</taxon>
        <taxon>Bacillati</taxon>
        <taxon>Actinomycetota</taxon>
        <taxon>Actinomycetes</taxon>
        <taxon>Micrococcales</taxon>
        <taxon>Microbacteriaceae</taxon>
        <taxon>Agromyces</taxon>
    </lineage>
</organism>
<keyword evidence="4 8" id="KW-0812">Transmembrane</keyword>
<dbReference type="PANTHER" id="PTHR38686:SF1">
    <property type="entry name" value="APOLIPOPROTEIN N-ACYLTRANSFERASE"/>
    <property type="match status" value="1"/>
</dbReference>
<proteinExistence type="inferred from homology"/>
<dbReference type="InterPro" id="IPR045378">
    <property type="entry name" value="LNT_N"/>
</dbReference>
<dbReference type="AlphaFoldDB" id="A0A6L5R4E8"/>
<dbReference type="NCBIfam" id="TIGR00546">
    <property type="entry name" value="lnt"/>
    <property type="match status" value="1"/>
</dbReference>
<keyword evidence="3 8" id="KW-0808">Transferase</keyword>
<comment type="function">
    <text evidence="8">Catalyzes the phospholipid dependent N-acylation of the N-terminal cysteine of apolipoprotein, the last step in lipoprotein maturation.</text>
</comment>
<dbReference type="Pfam" id="PF20154">
    <property type="entry name" value="LNT_N"/>
    <property type="match status" value="1"/>
</dbReference>
<keyword evidence="11" id="KW-0449">Lipoprotein</keyword>
<dbReference type="EC" id="2.3.1.269" evidence="8"/>
<feature type="transmembrane region" description="Helical" evidence="8">
    <location>
        <begin position="119"/>
        <end position="140"/>
    </location>
</feature>
<dbReference type="HAMAP" id="MF_01148">
    <property type="entry name" value="Lnt"/>
    <property type="match status" value="1"/>
</dbReference>
<gene>
    <name evidence="8 11" type="primary">lnt</name>
    <name evidence="11" type="ORF">GJR97_14020</name>
</gene>
<evidence type="ECO:0000256" key="9">
    <source>
        <dbReference type="SAM" id="MobiDB-lite"/>
    </source>
</evidence>
<dbReference type="Gene3D" id="3.60.110.10">
    <property type="entry name" value="Carbon-nitrogen hydrolase"/>
    <property type="match status" value="1"/>
</dbReference>